<reference evidence="1" key="1">
    <citation type="submission" date="2022-12" db="EMBL/GenBank/DDBJ databases">
        <title>Bacterial isolates from different developmental stages of Nematostella vectensis.</title>
        <authorList>
            <person name="Fraune S."/>
        </authorList>
    </citation>
    <scope>NUCLEOTIDE SEQUENCE</scope>
    <source>
        <strain evidence="1">G21632-S1</strain>
    </source>
</reference>
<dbReference type="SUPFAM" id="SSF56645">
    <property type="entry name" value="Acyl-CoA dehydrogenase NM domain-like"/>
    <property type="match status" value="1"/>
</dbReference>
<dbReference type="InterPro" id="IPR046373">
    <property type="entry name" value="Acyl-CoA_Oxase/DH_mid-dom_sf"/>
</dbReference>
<evidence type="ECO:0000313" key="2">
    <source>
        <dbReference type="Proteomes" id="UP001083770"/>
    </source>
</evidence>
<keyword evidence="2" id="KW-1185">Reference proteome</keyword>
<dbReference type="InterPro" id="IPR009100">
    <property type="entry name" value="AcylCoA_DH/oxidase_NM_dom_sf"/>
</dbReference>
<dbReference type="Proteomes" id="UP001083770">
    <property type="component" value="Unassembled WGS sequence"/>
</dbReference>
<organism evidence="1 2">
    <name type="scientific">Henriciella marina</name>
    <dbReference type="NCBI Taxonomy" id="453851"/>
    <lineage>
        <taxon>Bacteria</taxon>
        <taxon>Pseudomonadati</taxon>
        <taxon>Pseudomonadota</taxon>
        <taxon>Alphaproteobacteria</taxon>
        <taxon>Hyphomonadales</taxon>
        <taxon>Hyphomonadaceae</taxon>
        <taxon>Henriciella</taxon>
    </lineage>
</organism>
<feature type="non-terminal residue" evidence="1">
    <location>
        <position position="82"/>
    </location>
</feature>
<proteinExistence type="predicted"/>
<comment type="caution">
    <text evidence="1">The sequence shown here is derived from an EMBL/GenBank/DDBJ whole genome shotgun (WGS) entry which is preliminary data.</text>
</comment>
<accession>A0ABT4LZ10</accession>
<evidence type="ECO:0000313" key="1">
    <source>
        <dbReference type="EMBL" id="MCZ4299615.1"/>
    </source>
</evidence>
<gene>
    <name evidence="1" type="primary">fadE</name>
    <name evidence="1" type="ORF">O4G74_16265</name>
</gene>
<dbReference type="EMBL" id="JAPWGW010000085">
    <property type="protein sequence ID" value="MCZ4299615.1"/>
    <property type="molecule type" value="Genomic_DNA"/>
</dbReference>
<sequence length="82" mass="8734">GIPDQGVVCYGTHEGKEVLGVRVSWNKRYITLAPVATVLGVAFKLQDPEGLLGDKKEVGITCALIPADHEGVEIGERHDPLG</sequence>
<feature type="non-terminal residue" evidence="1">
    <location>
        <position position="1"/>
    </location>
</feature>
<protein>
    <submittedName>
        <fullName evidence="1">Acyl-CoA dehydrogenase</fullName>
    </submittedName>
</protein>
<name>A0ABT4LZ10_9PROT</name>
<dbReference type="Gene3D" id="2.40.110.10">
    <property type="entry name" value="Butyryl-CoA Dehydrogenase, subunit A, domain 2"/>
    <property type="match status" value="1"/>
</dbReference>